<reference evidence="35" key="1">
    <citation type="submission" date="2013-10" db="EMBL/GenBank/DDBJ databases">
        <authorList>
            <person name="Schartl M."/>
            <person name="Warren W."/>
        </authorList>
    </citation>
    <scope>NUCLEOTIDE SEQUENCE [LARGE SCALE GENOMIC DNA]</scope>
    <source>
        <strain evidence="35">female</strain>
    </source>
</reference>
<evidence type="ECO:0000256" key="26">
    <source>
        <dbReference type="ARBA" id="ARBA00049428"/>
    </source>
</evidence>
<evidence type="ECO:0000256" key="8">
    <source>
        <dbReference type="ARBA" id="ARBA00022963"/>
    </source>
</evidence>
<evidence type="ECO:0000313" key="34">
    <source>
        <dbReference type="Ensembl" id="ENSPFOP00000003086.1"/>
    </source>
</evidence>
<comment type="catalytic activity">
    <reaction evidence="21">
        <text>9-(9Z-octadecenoyloxy)-octadecanoate + H2O = 9-hydroxy-octadecanoate + (9Z)-octadecenoate + H(+)</text>
        <dbReference type="Rhea" id="RHEA:52048"/>
        <dbReference type="ChEBI" id="CHEBI:15377"/>
        <dbReference type="ChEBI" id="CHEBI:15378"/>
        <dbReference type="ChEBI" id="CHEBI:30823"/>
        <dbReference type="ChEBI" id="CHEBI:136282"/>
        <dbReference type="ChEBI" id="CHEBI:136286"/>
    </reaction>
    <physiologicalReaction direction="left-to-right" evidence="21">
        <dbReference type="Rhea" id="RHEA:52049"/>
    </physiologicalReaction>
</comment>
<keyword evidence="32" id="KW-0472">Membrane</keyword>
<feature type="transmembrane region" description="Helical" evidence="32">
    <location>
        <begin position="21"/>
        <end position="41"/>
    </location>
</feature>
<comment type="catalytic activity">
    <reaction evidence="16">
        <text>cholesteryl (9Z-octadecenoate) + H2O = cholesterol + (9Z)-octadecenoate + H(+)</text>
        <dbReference type="Rhea" id="RHEA:33875"/>
        <dbReference type="ChEBI" id="CHEBI:15377"/>
        <dbReference type="ChEBI" id="CHEBI:15378"/>
        <dbReference type="ChEBI" id="CHEBI:16113"/>
        <dbReference type="ChEBI" id="CHEBI:30823"/>
        <dbReference type="ChEBI" id="CHEBI:46898"/>
    </reaction>
    <physiologicalReaction direction="left-to-right" evidence="16">
        <dbReference type="Rhea" id="RHEA:33876"/>
    </physiologicalReaction>
</comment>
<dbReference type="OMA" id="AQYMIAY"/>
<dbReference type="Proteomes" id="UP000028760">
    <property type="component" value="Unassembled WGS sequence"/>
</dbReference>
<evidence type="ECO:0000256" key="13">
    <source>
        <dbReference type="ARBA" id="ARBA00033629"/>
    </source>
</evidence>
<evidence type="ECO:0000256" key="28">
    <source>
        <dbReference type="ARBA" id="ARBA00052473"/>
    </source>
</evidence>
<evidence type="ECO:0000256" key="24">
    <source>
        <dbReference type="ARBA" id="ARBA00049296"/>
    </source>
</evidence>
<evidence type="ECO:0000256" key="11">
    <source>
        <dbReference type="ARBA" id="ARBA00023180"/>
    </source>
</evidence>
<sequence length="584" mass="63494">MLWRVCGGQVSFITTTDHHPVAHSSILVIMLGILVAAAVFLEAVSANSLGIVNTEGGAVQGENIRLGTGRHMDVFKGIPFAAPPGRFEKPKRHSGWDGTLKTTSFKPRCLQLTILMNDVYGSEDCLYLNIWVPHINSLASNLPVMVWIYGGAFLVGASQGANFLDNYLYSGQELAERGNVIVVTLGYRVGSLGFLSAGDSTMPGNYGLWDQQAAIAWVYRNIRSFGGDPSNITVFGESAGGASVNFQILTPHNKGMIKRAISQSGVALSPWAINQNPRKFAEEVALQVNCPIDSRMATCLRMTDPKALTLAGKIHLSGSPDNPLVNNLALSPVIDGDFLPDDPSNLFHNAADVDYMAGANDMDGHIFTGIDVPSINSALLDTPVDDVKRLLSSFTKDKGTLGFENAFSTYTLDWGTTPSRETVKKTVVAIETDYLFLIPTQAALYLHASNSGTGRTYSYLFSEPNRMGGLLGPYPSWMGADHADDLQYVFGKPFSTPLGYAPRHRDASGYMIAYWTNFAKTGDPNRGSLSVPVSWPQFSAFGHQFVEINGDMDSTSVGEKLRLRFVNFWTNILPNLPTMYADSE</sequence>
<comment type="subunit">
    <text evidence="30">Interacts with CLC.</text>
</comment>
<reference evidence="34" key="3">
    <citation type="submission" date="2025-09" db="UniProtKB">
        <authorList>
            <consortium name="Ensembl"/>
        </authorList>
    </citation>
    <scope>IDENTIFICATION</scope>
</reference>
<dbReference type="GeneTree" id="ENSGT00940000156231"/>
<evidence type="ECO:0000256" key="30">
    <source>
        <dbReference type="ARBA" id="ARBA00064516"/>
    </source>
</evidence>
<keyword evidence="4" id="KW-0719">Serine esterase</keyword>
<comment type="catalytic activity">
    <reaction evidence="15">
        <text>13-octadecanoyloxy-octadecanoate + H2O = 13-hydroxy-octadecanoate + octadecanoate + H(+)</text>
        <dbReference type="Rhea" id="RHEA:52084"/>
        <dbReference type="ChEBI" id="CHEBI:15377"/>
        <dbReference type="ChEBI" id="CHEBI:15378"/>
        <dbReference type="ChEBI" id="CHEBI:25629"/>
        <dbReference type="ChEBI" id="CHEBI:136304"/>
        <dbReference type="ChEBI" id="CHEBI:136335"/>
    </reaction>
    <physiologicalReaction direction="left-to-right" evidence="15">
        <dbReference type="Rhea" id="RHEA:52085"/>
    </physiologicalReaction>
</comment>
<comment type="subcellular location">
    <subcellularLocation>
        <location evidence="2">Secreted</location>
    </subcellularLocation>
</comment>
<evidence type="ECO:0000256" key="5">
    <source>
        <dbReference type="ARBA" id="ARBA00022525"/>
    </source>
</evidence>
<comment type="catalytic activity">
    <reaction evidence="23">
        <text>1,2,3-trioctanoylglycerol + H2O = dioctanoylglycerol + octanoate + H(+)</text>
        <dbReference type="Rhea" id="RHEA:47864"/>
        <dbReference type="ChEBI" id="CHEBI:15377"/>
        <dbReference type="ChEBI" id="CHEBI:15378"/>
        <dbReference type="ChEBI" id="CHEBI:25646"/>
        <dbReference type="ChEBI" id="CHEBI:76978"/>
        <dbReference type="ChEBI" id="CHEBI:88066"/>
    </reaction>
    <physiologicalReaction direction="left-to-right" evidence="23">
        <dbReference type="Rhea" id="RHEA:47865"/>
    </physiologicalReaction>
</comment>
<dbReference type="ESTHER" id="poefo-a0a087xbd3">
    <property type="family name" value="Cholesterol_esterase"/>
</dbReference>
<dbReference type="AlphaFoldDB" id="A0A087XBD3"/>
<comment type="catalytic activity">
    <reaction evidence="24">
        <text>13-(9Z-octadecenoyloxy)-octadecanoate + H2O = 13-hydroxy-octadecanoate + (9Z)-octadecenoate + H(+)</text>
        <dbReference type="Rhea" id="RHEA:52064"/>
        <dbReference type="ChEBI" id="CHEBI:15377"/>
        <dbReference type="ChEBI" id="CHEBI:15378"/>
        <dbReference type="ChEBI" id="CHEBI:30823"/>
        <dbReference type="ChEBI" id="CHEBI:136303"/>
        <dbReference type="ChEBI" id="CHEBI:136304"/>
    </reaction>
    <physiologicalReaction direction="left-to-right" evidence="24">
        <dbReference type="Rhea" id="RHEA:52065"/>
    </physiologicalReaction>
</comment>
<dbReference type="EC" id="3.1.1.-" evidence="31"/>
<evidence type="ECO:0000256" key="31">
    <source>
        <dbReference type="RuleBase" id="RU361235"/>
    </source>
</evidence>
<dbReference type="GO" id="GO:0004771">
    <property type="term" value="F:sterol ester esterase activity"/>
    <property type="evidence" value="ECO:0007669"/>
    <property type="project" value="UniProtKB-EC"/>
</dbReference>
<dbReference type="STRING" id="48698.ENSPFOP00000003086"/>
<keyword evidence="11" id="KW-0325">Glycoprotein</keyword>
<comment type="catalytic activity">
    <reaction evidence="19">
        <text>12-octadecanoyloxy-octadecanoate + H2O = 12-hydroxyoctadecanoate + octadecanoate + H(+)</text>
        <dbReference type="Rhea" id="RHEA:52080"/>
        <dbReference type="ChEBI" id="CHEBI:15377"/>
        <dbReference type="ChEBI" id="CHEBI:15378"/>
        <dbReference type="ChEBI" id="CHEBI:25629"/>
        <dbReference type="ChEBI" id="CHEBI:84201"/>
        <dbReference type="ChEBI" id="CHEBI:136330"/>
    </reaction>
    <physiologicalReaction direction="left-to-right" evidence="19">
        <dbReference type="Rhea" id="RHEA:52081"/>
    </physiologicalReaction>
</comment>
<comment type="catalytic activity">
    <reaction evidence="18">
        <text>1,2,3-tri-(9Z-octadecenoyl)-glycerol + H2O = di-(9Z)-octadecenoylglycerol + (9Z)-octadecenoate + H(+)</text>
        <dbReference type="Rhea" id="RHEA:38575"/>
        <dbReference type="ChEBI" id="CHEBI:15377"/>
        <dbReference type="ChEBI" id="CHEBI:15378"/>
        <dbReference type="ChEBI" id="CHEBI:30823"/>
        <dbReference type="ChEBI" id="CHEBI:53753"/>
        <dbReference type="ChEBI" id="CHEBI:75945"/>
    </reaction>
    <physiologicalReaction direction="left-to-right" evidence="18">
        <dbReference type="Rhea" id="RHEA:38576"/>
    </physiologicalReaction>
</comment>
<evidence type="ECO:0000256" key="1">
    <source>
        <dbReference type="ARBA" id="ARBA00000923"/>
    </source>
</evidence>
<comment type="catalytic activity">
    <reaction evidence="17">
        <text>9-hexadecanoyloxy-octadecanoate + H2O = 9-hydroxy-octadecanoate + hexadecanoate + H(+)</text>
        <dbReference type="Rhea" id="RHEA:52052"/>
        <dbReference type="ChEBI" id="CHEBI:7896"/>
        <dbReference type="ChEBI" id="CHEBI:15377"/>
        <dbReference type="ChEBI" id="CHEBI:15378"/>
        <dbReference type="ChEBI" id="CHEBI:83670"/>
        <dbReference type="ChEBI" id="CHEBI:136286"/>
    </reaction>
    <physiologicalReaction direction="left-to-right" evidence="17">
        <dbReference type="Rhea" id="RHEA:52053"/>
    </physiologicalReaction>
</comment>
<reference evidence="34" key="2">
    <citation type="submission" date="2025-08" db="UniProtKB">
        <authorList>
            <consortium name="Ensembl"/>
        </authorList>
    </citation>
    <scope>IDENTIFICATION</scope>
</reference>
<evidence type="ECO:0000256" key="12">
    <source>
        <dbReference type="ARBA" id="ARBA00023369"/>
    </source>
</evidence>
<evidence type="ECO:0000256" key="25">
    <source>
        <dbReference type="ARBA" id="ARBA00049322"/>
    </source>
</evidence>
<keyword evidence="7 31" id="KW-0378">Hydrolase</keyword>
<comment type="similarity">
    <text evidence="3 31">Belongs to the type-B carboxylesterase/lipase family.</text>
</comment>
<comment type="catalytic activity">
    <reaction evidence="12">
        <text>a triacylglycerol + H2O = a diacylglycerol + a fatty acid + H(+)</text>
        <dbReference type="Rhea" id="RHEA:12044"/>
        <dbReference type="ChEBI" id="CHEBI:15377"/>
        <dbReference type="ChEBI" id="CHEBI:15378"/>
        <dbReference type="ChEBI" id="CHEBI:17855"/>
        <dbReference type="ChEBI" id="CHEBI:18035"/>
        <dbReference type="ChEBI" id="CHEBI:28868"/>
        <dbReference type="EC" id="3.1.1.3"/>
    </reaction>
    <physiologicalReaction direction="left-to-right" evidence="12">
        <dbReference type="Rhea" id="RHEA:12045"/>
    </physiologicalReaction>
</comment>
<protein>
    <recommendedName>
        <fullName evidence="31">Carboxylic ester hydrolase</fullName>
        <ecNumber evidence="31">3.1.1.-</ecNumber>
    </recommendedName>
</protein>
<evidence type="ECO:0000256" key="14">
    <source>
        <dbReference type="ARBA" id="ARBA00047368"/>
    </source>
</evidence>
<evidence type="ECO:0000256" key="22">
    <source>
        <dbReference type="ARBA" id="ARBA00049221"/>
    </source>
</evidence>
<evidence type="ECO:0000256" key="17">
    <source>
        <dbReference type="ARBA" id="ARBA00047863"/>
    </source>
</evidence>
<dbReference type="InterPro" id="IPR019826">
    <property type="entry name" value="Carboxylesterase_B_AS"/>
</dbReference>
<keyword evidence="32" id="KW-0812">Transmembrane</keyword>
<accession>A0A087XBD3</accession>
<keyword evidence="9" id="KW-0443">Lipid metabolism</keyword>
<comment type="catalytic activity">
    <reaction evidence="29">
        <text>a sterol ester + H2O = a sterol + a fatty acid + H(+)</text>
        <dbReference type="Rhea" id="RHEA:10100"/>
        <dbReference type="ChEBI" id="CHEBI:15377"/>
        <dbReference type="ChEBI" id="CHEBI:15378"/>
        <dbReference type="ChEBI" id="CHEBI:15889"/>
        <dbReference type="ChEBI" id="CHEBI:28868"/>
        <dbReference type="ChEBI" id="CHEBI:35915"/>
        <dbReference type="EC" id="3.1.1.13"/>
    </reaction>
    <physiologicalReaction direction="left-to-right" evidence="29">
        <dbReference type="Rhea" id="RHEA:10101"/>
    </physiologicalReaction>
</comment>
<dbReference type="PROSITE" id="PS00941">
    <property type="entry name" value="CARBOXYLESTERASE_B_2"/>
    <property type="match status" value="1"/>
</dbReference>
<keyword evidence="6" id="KW-0732">Signal</keyword>
<dbReference type="Pfam" id="PF00135">
    <property type="entry name" value="COesterase"/>
    <property type="match status" value="1"/>
</dbReference>
<dbReference type="FunFam" id="3.40.50.1820:FF:000100">
    <property type="entry name" value="Carboxylic ester hydrolase"/>
    <property type="match status" value="1"/>
</dbReference>
<evidence type="ECO:0000256" key="4">
    <source>
        <dbReference type="ARBA" id="ARBA00022487"/>
    </source>
</evidence>
<keyword evidence="5" id="KW-0964">Secreted</keyword>
<evidence type="ECO:0000256" key="7">
    <source>
        <dbReference type="ARBA" id="ARBA00022801"/>
    </source>
</evidence>
<dbReference type="CDD" id="cd00312">
    <property type="entry name" value="Esterase_lipase"/>
    <property type="match status" value="1"/>
</dbReference>
<dbReference type="InterPro" id="IPR019819">
    <property type="entry name" value="Carboxylesterase_B_CS"/>
</dbReference>
<dbReference type="GO" id="GO:0005576">
    <property type="term" value="C:extracellular region"/>
    <property type="evidence" value="ECO:0007669"/>
    <property type="project" value="UniProtKB-SubCell"/>
</dbReference>
<evidence type="ECO:0000256" key="32">
    <source>
        <dbReference type="SAM" id="Phobius"/>
    </source>
</evidence>
<comment type="catalytic activity">
    <reaction evidence="25">
        <text>13-(9Z-hexadecenoyloxy)-octadecanoate + H2O = 13-hydroxy-octadecanoate + (9Z)-hexadecenoate + H(+)</text>
        <dbReference type="Rhea" id="RHEA:52076"/>
        <dbReference type="ChEBI" id="CHEBI:15377"/>
        <dbReference type="ChEBI" id="CHEBI:15378"/>
        <dbReference type="ChEBI" id="CHEBI:32372"/>
        <dbReference type="ChEBI" id="CHEBI:136304"/>
        <dbReference type="ChEBI" id="CHEBI:136315"/>
    </reaction>
    <physiologicalReaction direction="left-to-right" evidence="25">
        <dbReference type="Rhea" id="RHEA:52077"/>
    </physiologicalReaction>
</comment>
<evidence type="ECO:0000256" key="20">
    <source>
        <dbReference type="ARBA" id="ARBA00048701"/>
    </source>
</evidence>
<organism evidence="34 35">
    <name type="scientific">Poecilia formosa</name>
    <name type="common">Amazon molly</name>
    <name type="synonym">Limia formosa</name>
    <dbReference type="NCBI Taxonomy" id="48698"/>
    <lineage>
        <taxon>Eukaryota</taxon>
        <taxon>Metazoa</taxon>
        <taxon>Chordata</taxon>
        <taxon>Craniata</taxon>
        <taxon>Vertebrata</taxon>
        <taxon>Euteleostomi</taxon>
        <taxon>Actinopterygii</taxon>
        <taxon>Neopterygii</taxon>
        <taxon>Teleostei</taxon>
        <taxon>Neoteleostei</taxon>
        <taxon>Acanthomorphata</taxon>
        <taxon>Ovalentaria</taxon>
        <taxon>Atherinomorphae</taxon>
        <taxon>Cyprinodontiformes</taxon>
        <taxon>Poeciliidae</taxon>
        <taxon>Poeciliinae</taxon>
        <taxon>Poecilia</taxon>
    </lineage>
</organism>
<dbReference type="PANTHER" id="PTHR43903">
    <property type="entry name" value="NEUROLIGIN"/>
    <property type="match status" value="1"/>
</dbReference>
<dbReference type="Gene3D" id="3.40.50.1820">
    <property type="entry name" value="alpha/beta hydrolase"/>
    <property type="match status" value="1"/>
</dbReference>
<evidence type="ECO:0000256" key="15">
    <source>
        <dbReference type="ARBA" id="ARBA00047427"/>
    </source>
</evidence>
<evidence type="ECO:0000256" key="6">
    <source>
        <dbReference type="ARBA" id="ARBA00022729"/>
    </source>
</evidence>
<proteinExistence type="inferred from homology"/>
<keyword evidence="32" id="KW-1133">Transmembrane helix</keyword>
<dbReference type="InterPro" id="IPR051093">
    <property type="entry name" value="Neuroligin/BSAL"/>
</dbReference>
<keyword evidence="35" id="KW-1185">Reference proteome</keyword>
<evidence type="ECO:0000256" key="23">
    <source>
        <dbReference type="ARBA" id="ARBA00049290"/>
    </source>
</evidence>
<comment type="catalytic activity">
    <reaction evidence="20">
        <text>12-(9Z-octadecenoyloxy)-octadecanoate + H2O = 12-hydroxyoctadecanoate + (9Z)-octadecenoate + H(+)</text>
        <dbReference type="Rhea" id="RHEA:52060"/>
        <dbReference type="ChEBI" id="CHEBI:15377"/>
        <dbReference type="ChEBI" id="CHEBI:15378"/>
        <dbReference type="ChEBI" id="CHEBI:30823"/>
        <dbReference type="ChEBI" id="CHEBI:84201"/>
        <dbReference type="ChEBI" id="CHEBI:136302"/>
    </reaction>
    <physiologicalReaction direction="left-to-right" evidence="20">
        <dbReference type="Rhea" id="RHEA:52061"/>
    </physiologicalReaction>
</comment>
<comment type="catalytic activity">
    <reaction evidence="1">
        <text>9-(9Z-hexadecenoyloxy)-octadecanoate + H2O = (9Z)-hexadecenoate + 9-hydroxy-octadecanoate + H(+)</text>
        <dbReference type="Rhea" id="RHEA:52068"/>
        <dbReference type="ChEBI" id="CHEBI:15377"/>
        <dbReference type="ChEBI" id="CHEBI:15378"/>
        <dbReference type="ChEBI" id="CHEBI:32372"/>
        <dbReference type="ChEBI" id="CHEBI:136286"/>
        <dbReference type="ChEBI" id="CHEBI:136309"/>
    </reaction>
    <physiologicalReaction direction="left-to-right" evidence="1">
        <dbReference type="Rhea" id="RHEA:52069"/>
    </physiologicalReaction>
</comment>
<comment type="catalytic activity">
    <reaction evidence="22">
        <text>9-octadecanoyloxy-octadecanoate + H2O = 9-hydroxy-octadecanoate + octadecanoate + H(+)</text>
        <dbReference type="Rhea" id="RHEA:52096"/>
        <dbReference type="ChEBI" id="CHEBI:15377"/>
        <dbReference type="ChEBI" id="CHEBI:15378"/>
        <dbReference type="ChEBI" id="CHEBI:25629"/>
        <dbReference type="ChEBI" id="CHEBI:136286"/>
        <dbReference type="ChEBI" id="CHEBI:136373"/>
    </reaction>
    <physiologicalReaction direction="left-to-right" evidence="22">
        <dbReference type="Rhea" id="RHEA:52097"/>
    </physiologicalReaction>
</comment>
<evidence type="ECO:0000256" key="2">
    <source>
        <dbReference type="ARBA" id="ARBA00004613"/>
    </source>
</evidence>
<name>A0A087XBD3_POEFO</name>
<evidence type="ECO:0000256" key="27">
    <source>
        <dbReference type="ARBA" id="ARBA00051791"/>
    </source>
</evidence>
<evidence type="ECO:0000256" key="18">
    <source>
        <dbReference type="ARBA" id="ARBA00048386"/>
    </source>
</evidence>
<evidence type="ECO:0000256" key="29">
    <source>
        <dbReference type="ARBA" id="ARBA00053019"/>
    </source>
</evidence>
<evidence type="ECO:0000256" key="19">
    <source>
        <dbReference type="ARBA" id="ARBA00048680"/>
    </source>
</evidence>
<dbReference type="GO" id="GO:0004806">
    <property type="term" value="F:triacylglycerol lipase activity"/>
    <property type="evidence" value="ECO:0007669"/>
    <property type="project" value="UniProtKB-EC"/>
</dbReference>
<dbReference type="eggNOG" id="KOG1516">
    <property type="taxonomic scope" value="Eukaryota"/>
</dbReference>
<dbReference type="SUPFAM" id="SSF53474">
    <property type="entry name" value="alpha/beta-Hydrolases"/>
    <property type="match status" value="1"/>
</dbReference>
<evidence type="ECO:0000256" key="10">
    <source>
        <dbReference type="ARBA" id="ARBA00023157"/>
    </source>
</evidence>
<evidence type="ECO:0000256" key="16">
    <source>
        <dbReference type="ARBA" id="ARBA00047653"/>
    </source>
</evidence>
<dbReference type="GO" id="GO:0008126">
    <property type="term" value="F:acetylesterase activity"/>
    <property type="evidence" value="ECO:0007669"/>
    <property type="project" value="UniProtKB-EC"/>
</dbReference>
<evidence type="ECO:0000259" key="33">
    <source>
        <dbReference type="Pfam" id="PF00135"/>
    </source>
</evidence>
<comment type="catalytic activity">
    <reaction evidence="13">
        <text>a butanoate ester + H2O = an aliphatic alcohol + butanoate + H(+)</text>
        <dbReference type="Rhea" id="RHEA:47348"/>
        <dbReference type="ChEBI" id="CHEBI:2571"/>
        <dbReference type="ChEBI" id="CHEBI:15377"/>
        <dbReference type="ChEBI" id="CHEBI:15378"/>
        <dbReference type="ChEBI" id="CHEBI:17968"/>
        <dbReference type="ChEBI" id="CHEBI:50477"/>
    </reaction>
    <physiologicalReaction direction="left-to-right" evidence="13">
        <dbReference type="Rhea" id="RHEA:47349"/>
    </physiologicalReaction>
</comment>
<dbReference type="GO" id="GO:0016042">
    <property type="term" value="P:lipid catabolic process"/>
    <property type="evidence" value="ECO:0007669"/>
    <property type="project" value="UniProtKB-KW"/>
</dbReference>
<dbReference type="PROSITE" id="PS00122">
    <property type="entry name" value="CARBOXYLESTERASE_B_1"/>
    <property type="match status" value="1"/>
</dbReference>
<keyword evidence="10" id="KW-1015">Disulfide bond</keyword>
<dbReference type="InterPro" id="IPR029058">
    <property type="entry name" value="AB_hydrolase_fold"/>
</dbReference>
<evidence type="ECO:0000256" key="9">
    <source>
        <dbReference type="ARBA" id="ARBA00023098"/>
    </source>
</evidence>
<feature type="domain" description="Carboxylesterase type B" evidence="33">
    <location>
        <begin position="51"/>
        <end position="569"/>
    </location>
</feature>
<keyword evidence="8" id="KW-0442">Lipid degradation</keyword>
<dbReference type="InterPro" id="IPR002018">
    <property type="entry name" value="CarbesteraseB"/>
</dbReference>
<comment type="catalytic activity">
    <reaction evidence="26">
        <text>12-(9Z-hexadecenoyloxy)-octadecanoate + H2O = 12-hydroxyoctadecanoate + (9Z)-hexadecenoate + H(+)</text>
        <dbReference type="Rhea" id="RHEA:52072"/>
        <dbReference type="ChEBI" id="CHEBI:15377"/>
        <dbReference type="ChEBI" id="CHEBI:15378"/>
        <dbReference type="ChEBI" id="CHEBI:32372"/>
        <dbReference type="ChEBI" id="CHEBI:84201"/>
        <dbReference type="ChEBI" id="CHEBI:136312"/>
    </reaction>
    <physiologicalReaction direction="left-to-right" evidence="26">
        <dbReference type="Rhea" id="RHEA:52073"/>
    </physiologicalReaction>
</comment>
<evidence type="ECO:0000256" key="21">
    <source>
        <dbReference type="ARBA" id="ARBA00048800"/>
    </source>
</evidence>
<dbReference type="Ensembl" id="ENSPFOT00000003090.1">
    <property type="protein sequence ID" value="ENSPFOP00000003086.1"/>
    <property type="gene ID" value="ENSPFOG00000002964.1"/>
</dbReference>
<comment type="catalytic activity">
    <reaction evidence="14">
        <text>12-hexadecanoyloxy-octadecanoate + H2O = 12-hydroxyoctadecanoate + hexadecanoate + H(+)</text>
        <dbReference type="Rhea" id="RHEA:52056"/>
        <dbReference type="ChEBI" id="CHEBI:7896"/>
        <dbReference type="ChEBI" id="CHEBI:15377"/>
        <dbReference type="ChEBI" id="CHEBI:15378"/>
        <dbReference type="ChEBI" id="CHEBI:83677"/>
        <dbReference type="ChEBI" id="CHEBI:84201"/>
    </reaction>
    <physiologicalReaction direction="left-to-right" evidence="14">
        <dbReference type="Rhea" id="RHEA:52057"/>
    </physiologicalReaction>
</comment>
<evidence type="ECO:0000256" key="3">
    <source>
        <dbReference type="ARBA" id="ARBA00005964"/>
    </source>
</evidence>
<evidence type="ECO:0000313" key="35">
    <source>
        <dbReference type="Proteomes" id="UP000028760"/>
    </source>
</evidence>
<comment type="catalytic activity">
    <reaction evidence="27">
        <text>an acetyl ester + H2O = an aliphatic alcohol + acetate + H(+)</text>
        <dbReference type="Rhea" id="RHEA:12957"/>
        <dbReference type="ChEBI" id="CHEBI:2571"/>
        <dbReference type="ChEBI" id="CHEBI:15377"/>
        <dbReference type="ChEBI" id="CHEBI:15378"/>
        <dbReference type="ChEBI" id="CHEBI:30089"/>
        <dbReference type="ChEBI" id="CHEBI:47622"/>
        <dbReference type="EC" id="3.1.1.6"/>
    </reaction>
    <physiologicalReaction direction="left-to-right" evidence="27">
        <dbReference type="Rhea" id="RHEA:12958"/>
    </physiologicalReaction>
</comment>
<comment type="catalytic activity">
    <reaction evidence="28">
        <text>5-(9Z-hexadecenoyloxy)-octadecanoate + H2O = 5-hydroxy-octadecanoate + (9Z)-hexadecenoate + H(+)</text>
        <dbReference type="Rhea" id="RHEA:52092"/>
        <dbReference type="ChEBI" id="CHEBI:15377"/>
        <dbReference type="ChEBI" id="CHEBI:15378"/>
        <dbReference type="ChEBI" id="CHEBI:32372"/>
        <dbReference type="ChEBI" id="CHEBI:136369"/>
        <dbReference type="ChEBI" id="CHEBI:136370"/>
    </reaction>
    <physiologicalReaction direction="left-to-right" evidence="28">
        <dbReference type="Rhea" id="RHEA:52093"/>
    </physiologicalReaction>
</comment>
<dbReference type="EMBL" id="AYCK01016962">
    <property type="status" value="NOT_ANNOTATED_CDS"/>
    <property type="molecule type" value="Genomic_DNA"/>
</dbReference>